<proteinExistence type="predicted"/>
<reference evidence="2" key="1">
    <citation type="submission" date="2016-02" db="EMBL/GenBank/DDBJ databases">
        <authorList>
            <person name="Wen L."/>
            <person name="He K."/>
            <person name="Yang H."/>
        </authorList>
    </citation>
    <scope>NUCLEOTIDE SEQUENCE [LARGE SCALE GENOMIC DNA]</scope>
    <source>
        <strain evidence="2">JCM 15929</strain>
    </source>
</reference>
<comment type="caution">
    <text evidence="1">The sequence shown here is derived from an EMBL/GenBank/DDBJ whole genome shotgun (WGS) entry which is preliminary data.</text>
</comment>
<organism evidence="1 2">
    <name type="scientific">Tsukamurella pseudospumae</name>
    <dbReference type="NCBI Taxonomy" id="239498"/>
    <lineage>
        <taxon>Bacteria</taxon>
        <taxon>Bacillati</taxon>
        <taxon>Actinomycetota</taxon>
        <taxon>Actinomycetes</taxon>
        <taxon>Mycobacteriales</taxon>
        <taxon>Tsukamurellaceae</taxon>
        <taxon>Tsukamurella</taxon>
    </lineage>
</organism>
<dbReference type="Proteomes" id="UP000070258">
    <property type="component" value="Unassembled WGS sequence"/>
</dbReference>
<evidence type="ECO:0000313" key="2">
    <source>
        <dbReference type="Proteomes" id="UP000070258"/>
    </source>
</evidence>
<name>A0A138AU37_9ACTN</name>
<dbReference type="RefSeq" id="WP_068570332.1">
    <property type="nucleotide sequence ID" value="NZ_LSRF01000009.1"/>
</dbReference>
<dbReference type="OrthoDB" id="4775424at2"/>
<evidence type="ECO:0000313" key="1">
    <source>
        <dbReference type="EMBL" id="KXP13896.1"/>
    </source>
</evidence>
<accession>A0A138AU37</accession>
<sequence>MSSSAQFTVAGADQTWTAVEFTDPWEGWAVPIVTADTLAAVCSALGLALQWDKDTAVIGDEFERVGAYPENRYVLELGRPFERVFPDDAPPHRFSMDGWYDTTDLYFCYGFDAPWNGWATPIVDRETLERVIATTEGGHTLSWNGDTALVHHVELDETTPLAPDTDGRFHLRDLGWTFDEVTERNS</sequence>
<dbReference type="STRING" id="239498.AXK60_22595"/>
<dbReference type="AlphaFoldDB" id="A0A138AU37"/>
<gene>
    <name evidence="1" type="ORF">AXK60_22595</name>
</gene>
<protein>
    <submittedName>
        <fullName evidence="1">Uncharacterized protein</fullName>
    </submittedName>
</protein>
<dbReference type="EMBL" id="LSRF01000009">
    <property type="protein sequence ID" value="KXP13896.1"/>
    <property type="molecule type" value="Genomic_DNA"/>
</dbReference>